<dbReference type="AlphaFoldDB" id="A0AAY4D645"/>
<keyword evidence="3" id="KW-1185">Reference proteome</keyword>
<dbReference type="Ensembl" id="ENSDCDT00010050959.1">
    <property type="protein sequence ID" value="ENSDCDP00010041020.1"/>
    <property type="gene ID" value="ENSDCDG00010026111.1"/>
</dbReference>
<protein>
    <submittedName>
        <fullName evidence="2">Uncharacterized protein</fullName>
    </submittedName>
</protein>
<organism evidence="2 3">
    <name type="scientific">Denticeps clupeoides</name>
    <name type="common">denticle herring</name>
    <dbReference type="NCBI Taxonomy" id="299321"/>
    <lineage>
        <taxon>Eukaryota</taxon>
        <taxon>Metazoa</taxon>
        <taxon>Chordata</taxon>
        <taxon>Craniata</taxon>
        <taxon>Vertebrata</taxon>
        <taxon>Euteleostomi</taxon>
        <taxon>Actinopterygii</taxon>
        <taxon>Neopterygii</taxon>
        <taxon>Teleostei</taxon>
        <taxon>Clupei</taxon>
        <taxon>Clupeiformes</taxon>
        <taxon>Denticipitoidei</taxon>
        <taxon>Denticipitidae</taxon>
        <taxon>Denticeps</taxon>
    </lineage>
</organism>
<dbReference type="Proteomes" id="UP000694580">
    <property type="component" value="Chromosome 3"/>
</dbReference>
<accession>A0AAY4D645</accession>
<reference evidence="2 3" key="1">
    <citation type="submission" date="2020-06" db="EMBL/GenBank/DDBJ databases">
        <authorList>
            <consortium name="Wellcome Sanger Institute Data Sharing"/>
        </authorList>
    </citation>
    <scope>NUCLEOTIDE SEQUENCE [LARGE SCALE GENOMIC DNA]</scope>
</reference>
<feature type="compositionally biased region" description="Low complexity" evidence="1">
    <location>
        <begin position="408"/>
        <end position="418"/>
    </location>
</feature>
<evidence type="ECO:0000313" key="3">
    <source>
        <dbReference type="Proteomes" id="UP000694580"/>
    </source>
</evidence>
<dbReference type="InterPro" id="IPR037644">
    <property type="entry name" value="MN1"/>
</dbReference>
<feature type="compositionally biased region" description="Polar residues" evidence="1">
    <location>
        <begin position="672"/>
        <end position="712"/>
    </location>
</feature>
<name>A0AAY4D645_9TELE</name>
<dbReference type="GeneTree" id="ENSGT00390000001777"/>
<evidence type="ECO:0000313" key="2">
    <source>
        <dbReference type="Ensembl" id="ENSDCDP00010041020.1"/>
    </source>
</evidence>
<dbReference type="PANTHER" id="PTHR15821">
    <property type="entry name" value="PROTEIN MN1"/>
    <property type="match status" value="1"/>
</dbReference>
<feature type="region of interest" description="Disordered" evidence="1">
    <location>
        <begin position="440"/>
        <end position="460"/>
    </location>
</feature>
<sequence length="950" mass="101582">MSSYYNSPCLHVRAPSFAAEPDVNSISIPPPQAFRMGANGETYEFQPRRHLMGSQQASFGPSQDLLPRACQLGTPCPQDDGRAGYGSGSTAHQQGFGRAAEGLAGECFSQQRLLAMTNFQPSGRCNSSHPVPAPCLPLDQSPNRAASFHGVQPLSPDGRHPELHRLPPQATVRPTEFGFPCDPLPGSFEVAGFPVPDSTSDFRYCWRGDQLGGSGYLGISGVSQAPMVFNSKAARQLPQQDAYLEVIENRRRRSLSEELDGSVPYSMVEQQSSPGLPAMFQTSDYSNSTMRNGDACFHGHQVVYPAQRPDTANPGINRQQMIGPTSQQTHPFGHSTLFKRPRFDVGESRGLVNNRASMVDDHLSPSIFPGSVGEFTSQMMDGFSSGPQLLAAGPEQRCQNATIMIKQMASRSQQQRMSLPLSHHGDPTSVGLEFRRQVQNMPQPSPEKKLSLHGNPSQENSWFLGPHQQCRGGAEQIQNGHVGLFRQGLTAVNVLRSNKVPQEGFGHPHDAHSSLEKGMSNEQMQGLGEGTMKQISTPVGRAHHSYFSGLANRHAASHHPPTGLHSSPTRFSPPMEQPSGQTLGKLGAFSLGSSNKGASKDSVFGQSCLAALSTACQNMIASLGAPNLSVTFSKKSQNEAKRKPGQVQEDINGNICSGVHGPGGEYLHCNVPHNSQLPPSGNSNNAATSQNGTSYIGTTEANSVSLDSSMNSRGEDKAPTGSGRGRGKRRRDSGHMSPANFSPPCSSGLGISPKCPSMVNVGVEGQSKTIDASLVSTAFGKPDLRASLDSGIQSVGKSDTFSPRVDYLEDASPTFCEPARTSFGGLGAVGEVHPLEILQAQIQLQRQQFSISEDPSPGGKTGKKGDCQIPQNSDCALANGSSDTGEGSLNTVDLDSLMAEQHATWYGPGIKPQLKAPGFDKCIAFWGSAKDQHDNNQGKCHLWPGKLNMK</sequence>
<proteinExistence type="predicted"/>
<reference evidence="2" key="2">
    <citation type="submission" date="2025-08" db="UniProtKB">
        <authorList>
            <consortium name="Ensembl"/>
        </authorList>
    </citation>
    <scope>IDENTIFICATION</scope>
</reference>
<reference evidence="2" key="3">
    <citation type="submission" date="2025-09" db="UniProtKB">
        <authorList>
            <consortium name="Ensembl"/>
        </authorList>
    </citation>
    <scope>IDENTIFICATION</scope>
</reference>
<feature type="region of interest" description="Disordered" evidence="1">
    <location>
        <begin position="635"/>
        <end position="747"/>
    </location>
</feature>
<feature type="region of interest" description="Disordered" evidence="1">
    <location>
        <begin position="408"/>
        <end position="428"/>
    </location>
</feature>
<evidence type="ECO:0000256" key="1">
    <source>
        <dbReference type="SAM" id="MobiDB-lite"/>
    </source>
</evidence>
<dbReference type="PANTHER" id="PTHR15821:SF0">
    <property type="entry name" value="TRANSCRIPTIONAL ACTIVATOR MN1"/>
    <property type="match status" value="1"/>
</dbReference>
<dbReference type="GO" id="GO:0006355">
    <property type="term" value="P:regulation of DNA-templated transcription"/>
    <property type="evidence" value="ECO:0007669"/>
    <property type="project" value="InterPro"/>
</dbReference>
<feature type="region of interest" description="Disordered" evidence="1">
    <location>
        <begin position="553"/>
        <end position="588"/>
    </location>
</feature>